<proteinExistence type="predicted"/>
<evidence type="ECO:0000313" key="1">
    <source>
        <dbReference type="EMBL" id="CAH1396016.1"/>
    </source>
</evidence>
<protein>
    <submittedName>
        <fullName evidence="1">Uncharacterized protein</fullName>
    </submittedName>
</protein>
<evidence type="ECO:0000313" key="2">
    <source>
        <dbReference type="Proteomes" id="UP001152798"/>
    </source>
</evidence>
<gene>
    <name evidence="1" type="ORF">NEZAVI_LOCUS6166</name>
</gene>
<reference evidence="1" key="1">
    <citation type="submission" date="2022-01" db="EMBL/GenBank/DDBJ databases">
        <authorList>
            <person name="King R."/>
        </authorList>
    </citation>
    <scope>NUCLEOTIDE SEQUENCE</scope>
</reference>
<keyword evidence="2" id="KW-1185">Reference proteome</keyword>
<dbReference type="EMBL" id="OV725079">
    <property type="protein sequence ID" value="CAH1396016.1"/>
    <property type="molecule type" value="Genomic_DNA"/>
</dbReference>
<accession>A0A9P0H5X5</accession>
<name>A0A9P0H5X5_NEZVI</name>
<dbReference type="Proteomes" id="UP001152798">
    <property type="component" value="Chromosome 3"/>
</dbReference>
<dbReference type="AlphaFoldDB" id="A0A9P0H5X5"/>
<sequence>MGCSFCSIDTSPSDMSAYPASPAYPAAPPYEASAYPASAAYPAPAAYPATGAYPAYATAPPPDVYAMPAMQQPMPMATPASPAYQDDTECLSCLCKTLLCCCILEWCCHH</sequence>
<organism evidence="1 2">
    <name type="scientific">Nezara viridula</name>
    <name type="common">Southern green stink bug</name>
    <name type="synonym">Cimex viridulus</name>
    <dbReference type="NCBI Taxonomy" id="85310"/>
    <lineage>
        <taxon>Eukaryota</taxon>
        <taxon>Metazoa</taxon>
        <taxon>Ecdysozoa</taxon>
        <taxon>Arthropoda</taxon>
        <taxon>Hexapoda</taxon>
        <taxon>Insecta</taxon>
        <taxon>Pterygota</taxon>
        <taxon>Neoptera</taxon>
        <taxon>Paraneoptera</taxon>
        <taxon>Hemiptera</taxon>
        <taxon>Heteroptera</taxon>
        <taxon>Panheteroptera</taxon>
        <taxon>Pentatomomorpha</taxon>
        <taxon>Pentatomoidea</taxon>
        <taxon>Pentatomidae</taxon>
        <taxon>Pentatominae</taxon>
        <taxon>Nezara</taxon>
    </lineage>
</organism>